<comment type="caution">
    <text evidence="1">The sequence shown here is derived from an EMBL/GenBank/DDBJ whole genome shotgun (WGS) entry which is preliminary data.</text>
</comment>
<dbReference type="AlphaFoldDB" id="A0AA90SDM7"/>
<proteinExistence type="predicted"/>
<evidence type="ECO:0000313" key="1">
    <source>
        <dbReference type="EMBL" id="MDP0589497.1"/>
    </source>
</evidence>
<organism evidence="1 2">
    <name type="scientific">Candidatus Endonucleibacter bathymodioli</name>
    <dbReference type="NCBI Taxonomy" id="539814"/>
    <lineage>
        <taxon>Bacteria</taxon>
        <taxon>Pseudomonadati</taxon>
        <taxon>Pseudomonadota</taxon>
        <taxon>Gammaproteobacteria</taxon>
        <taxon>Oceanospirillales</taxon>
        <taxon>Endozoicomonadaceae</taxon>
        <taxon>Candidatus Endonucleibacter</taxon>
    </lineage>
</organism>
<dbReference type="Proteomes" id="UP001178148">
    <property type="component" value="Unassembled WGS sequence"/>
</dbReference>
<gene>
    <name evidence="1" type="ORF">QS748_10045</name>
</gene>
<evidence type="ECO:0000313" key="2">
    <source>
        <dbReference type="Proteomes" id="UP001178148"/>
    </source>
</evidence>
<dbReference type="EMBL" id="JASXSV010000015">
    <property type="protein sequence ID" value="MDP0589497.1"/>
    <property type="molecule type" value="Genomic_DNA"/>
</dbReference>
<name>A0AA90SDM7_9GAMM</name>
<reference evidence="1 2" key="1">
    <citation type="journal article" date="2023" name="bioRxiv">
        <title>An intranuclear bacterial parasite of deep-sea mussels expresses apoptosis inhibitors acquired from its host.</title>
        <authorList>
            <person name="Gonzalez Porras M.A."/>
            <person name="Assie A."/>
            <person name="Tietjen M."/>
            <person name="Violette M."/>
            <person name="Kleiner M."/>
            <person name="Gruber-Vodicka H."/>
            <person name="Dubilier N."/>
            <person name="Leisch N."/>
        </authorList>
    </citation>
    <scope>NUCLEOTIDE SEQUENCE [LARGE SCALE GENOMIC DNA]</scope>
    <source>
        <strain evidence="1">IAP13</strain>
    </source>
</reference>
<keyword evidence="2" id="KW-1185">Reference proteome</keyword>
<protein>
    <submittedName>
        <fullName evidence="1">Uncharacterized protein</fullName>
    </submittedName>
</protein>
<sequence length="125" mass="14265">MDNALSGWAIAPTLNNITSRLECIQKILDDHNSDYNPLISFKRDDTQGCYTITCQDKSCTRTLPLLEKQIPVLNQWLSLSHDPNLSSYTLCVEHSKMIIDEIDEIQYPINERGSRSHYISVHALS</sequence>
<accession>A0AA90SDM7</accession>